<evidence type="ECO:0000256" key="2">
    <source>
        <dbReference type="ARBA" id="ARBA00023172"/>
    </source>
</evidence>
<evidence type="ECO:0000313" key="6">
    <source>
        <dbReference type="Proteomes" id="UP001055114"/>
    </source>
</evidence>
<dbReference type="InterPro" id="IPR013762">
    <property type="entry name" value="Integrase-like_cat_sf"/>
</dbReference>
<dbReference type="GO" id="GO:0003677">
    <property type="term" value="F:DNA binding"/>
    <property type="evidence" value="ECO:0007669"/>
    <property type="project" value="UniProtKB-KW"/>
</dbReference>
<dbReference type="PROSITE" id="PS51898">
    <property type="entry name" value="TYR_RECOMBINASE"/>
    <property type="match status" value="1"/>
</dbReference>
<keyword evidence="1" id="KW-0238">DNA-binding</keyword>
<sequence>MGNYFLRTKKEKGTASVYLRVQKRNPKLNILVCSKVSVDIQQWDKVTQDVAKWNDYCKTQDGRKVKETLDSISSAIDNLISQGIYDKARIDEVVEDVVFREERERQRIQEEEERQEQERLRLIKEQEEEARKADVILFLENFLEGIKNGRIKNGAENYTPNTCKVWSNFLGILKRFIQIYPFTWKDINKALADHFVSFMEKNGYMVTSINKYIICFKAMIQNAMDQELHNNLIALRAFSKKKIQETDKAKEIYLTKAELQALYEMPLEGLKDKVRDVFLVGCYTCQRFSDYARLEQENFTKTAKGTKVVRIVQEKTGNDVVIPILNDNLLHIAEKYGYDIPKVNDVILNRYIKQILKELSSTVPSLARKERTLLTMKEREKEKQGLVSFERDNKGYVIKPRYELVSSHTARRSGITNLYLSGNFDTYQMMSISGHRDEKTFYEYIKLSSDEVADSIAQKKEEHKNELF</sequence>
<evidence type="ECO:0000313" key="5">
    <source>
        <dbReference type="EMBL" id="GKH70627.1"/>
    </source>
</evidence>
<comment type="caution">
    <text evidence="5">The sequence shown here is derived from an EMBL/GenBank/DDBJ whole genome shotgun (WGS) entry which is preliminary data.</text>
</comment>
<dbReference type="InterPro" id="IPR002104">
    <property type="entry name" value="Integrase_catalytic"/>
</dbReference>
<protein>
    <recommendedName>
        <fullName evidence="4">Tyr recombinase domain-containing protein</fullName>
    </recommendedName>
</protein>
<name>A0AA37NC89_9BACT</name>
<dbReference type="InterPro" id="IPR010998">
    <property type="entry name" value="Integrase_recombinase_N"/>
</dbReference>
<dbReference type="Proteomes" id="UP001055114">
    <property type="component" value="Unassembled WGS sequence"/>
</dbReference>
<dbReference type="GO" id="GO:0006310">
    <property type="term" value="P:DNA recombination"/>
    <property type="evidence" value="ECO:0007669"/>
    <property type="project" value="UniProtKB-KW"/>
</dbReference>
<dbReference type="AlphaFoldDB" id="A0AA37NC89"/>
<evidence type="ECO:0000259" key="4">
    <source>
        <dbReference type="PROSITE" id="PS51898"/>
    </source>
</evidence>
<evidence type="ECO:0000256" key="3">
    <source>
        <dbReference type="SAM" id="Coils"/>
    </source>
</evidence>
<proteinExistence type="predicted"/>
<dbReference type="SUPFAM" id="SSF56349">
    <property type="entry name" value="DNA breaking-rejoining enzymes"/>
    <property type="match status" value="1"/>
</dbReference>
<keyword evidence="2" id="KW-0233">DNA recombination</keyword>
<feature type="domain" description="Tyr recombinase" evidence="4">
    <location>
        <begin position="249"/>
        <end position="457"/>
    </location>
</feature>
<dbReference type="Gene3D" id="1.10.150.130">
    <property type="match status" value="1"/>
</dbReference>
<organism evidence="5 6">
    <name type="scientific">Parabacteroides merdae</name>
    <dbReference type="NCBI Taxonomy" id="46503"/>
    <lineage>
        <taxon>Bacteria</taxon>
        <taxon>Pseudomonadati</taxon>
        <taxon>Bacteroidota</taxon>
        <taxon>Bacteroidia</taxon>
        <taxon>Bacteroidales</taxon>
        <taxon>Tannerellaceae</taxon>
        <taxon>Parabacteroides</taxon>
    </lineage>
</organism>
<keyword evidence="3" id="KW-0175">Coiled coil</keyword>
<feature type="coiled-coil region" evidence="3">
    <location>
        <begin position="98"/>
        <end position="133"/>
    </location>
</feature>
<gene>
    <name evidence="5" type="ORF">CE91St3_04900</name>
</gene>
<reference evidence="5" key="1">
    <citation type="submission" date="2022-01" db="EMBL/GenBank/DDBJ databases">
        <title>Novel bile acid biosynthetic pathways are enriched in the microbiome of centenarians.</title>
        <authorList>
            <person name="Sato Y."/>
            <person name="Atarashi K."/>
            <person name="Plichta R.D."/>
            <person name="Arai Y."/>
            <person name="Sasajima S."/>
            <person name="Kearney M.S."/>
            <person name="Suda W."/>
            <person name="Takeshita K."/>
            <person name="Sasaki T."/>
            <person name="Okamoto S."/>
            <person name="Skelly N.A."/>
            <person name="Okamura Y."/>
            <person name="Vlamakis H."/>
            <person name="Li Y."/>
            <person name="Tanoue T."/>
            <person name="Takei H."/>
            <person name="Nittono H."/>
            <person name="Narushima S."/>
            <person name="Irie J."/>
            <person name="Itoh H."/>
            <person name="Moriya K."/>
            <person name="Sugiura Y."/>
            <person name="Suematsu M."/>
            <person name="Moritoki N."/>
            <person name="Shibata S."/>
            <person name="Littman R.D."/>
            <person name="Fischbach A.M."/>
            <person name="Uwamino Y."/>
            <person name="Inoue T."/>
            <person name="Honda A."/>
            <person name="Hattori M."/>
            <person name="Murai T."/>
            <person name="Xavier J.R."/>
            <person name="Hirose N."/>
            <person name="Honda K."/>
        </authorList>
    </citation>
    <scope>NUCLEOTIDE SEQUENCE</scope>
    <source>
        <strain evidence="5">CE91-St3</strain>
    </source>
</reference>
<dbReference type="RefSeq" id="WP_244063671.1">
    <property type="nucleotide sequence ID" value="NZ_BQNZ01000001.1"/>
</dbReference>
<dbReference type="Gene3D" id="1.10.443.10">
    <property type="entry name" value="Intergrase catalytic core"/>
    <property type="match status" value="1"/>
</dbReference>
<dbReference type="InterPro" id="IPR025269">
    <property type="entry name" value="SAM-like_dom"/>
</dbReference>
<dbReference type="GO" id="GO:0015074">
    <property type="term" value="P:DNA integration"/>
    <property type="evidence" value="ECO:0007669"/>
    <property type="project" value="InterPro"/>
</dbReference>
<accession>A0AA37NC89</accession>
<evidence type="ECO:0000256" key="1">
    <source>
        <dbReference type="ARBA" id="ARBA00023125"/>
    </source>
</evidence>
<dbReference type="EMBL" id="BQNZ01000001">
    <property type="protein sequence ID" value="GKH70627.1"/>
    <property type="molecule type" value="Genomic_DNA"/>
</dbReference>
<dbReference type="Pfam" id="PF13102">
    <property type="entry name" value="Phage_int_SAM_5"/>
    <property type="match status" value="1"/>
</dbReference>
<dbReference type="InterPro" id="IPR011010">
    <property type="entry name" value="DNA_brk_join_enz"/>
</dbReference>